<evidence type="ECO:0008006" key="3">
    <source>
        <dbReference type="Google" id="ProtNLM"/>
    </source>
</evidence>
<organism evidence="1 2">
    <name type="scientific">Sunxiuqinia dokdonensis</name>
    <dbReference type="NCBI Taxonomy" id="1409788"/>
    <lineage>
        <taxon>Bacteria</taxon>
        <taxon>Pseudomonadati</taxon>
        <taxon>Bacteroidota</taxon>
        <taxon>Bacteroidia</taxon>
        <taxon>Marinilabiliales</taxon>
        <taxon>Prolixibacteraceae</taxon>
        <taxon>Sunxiuqinia</taxon>
    </lineage>
</organism>
<accession>A0A0L8V2U5</accession>
<protein>
    <recommendedName>
        <fullName evidence="3">UspA domain-containing protein</fullName>
    </recommendedName>
</protein>
<reference evidence="2" key="1">
    <citation type="submission" date="2015-07" db="EMBL/GenBank/DDBJ databases">
        <title>Genome sequencing of Sunxiuqinia dokdonensis strain SK.</title>
        <authorList>
            <person name="Ahn S."/>
            <person name="Kim B.-C."/>
        </authorList>
    </citation>
    <scope>NUCLEOTIDE SEQUENCE [LARGE SCALE GENOMIC DNA]</scope>
    <source>
        <strain evidence="2">SK</strain>
    </source>
</reference>
<dbReference type="STRING" id="1409788.NC99_43820"/>
<dbReference type="SUPFAM" id="SSF52402">
    <property type="entry name" value="Adenine nucleotide alpha hydrolases-like"/>
    <property type="match status" value="2"/>
</dbReference>
<keyword evidence="2" id="KW-1185">Reference proteome</keyword>
<comment type="caution">
    <text evidence="1">The sequence shown here is derived from an EMBL/GenBank/DDBJ whole genome shotgun (WGS) entry which is preliminary data.</text>
</comment>
<evidence type="ECO:0000313" key="2">
    <source>
        <dbReference type="Proteomes" id="UP000036958"/>
    </source>
</evidence>
<name>A0A0L8V2U5_9BACT</name>
<dbReference type="EMBL" id="LGIA01000210">
    <property type="protein sequence ID" value="KOH42825.1"/>
    <property type="molecule type" value="Genomic_DNA"/>
</dbReference>
<dbReference type="AlphaFoldDB" id="A0A0L8V2U5"/>
<sequence length="323" mass="36783">MAADIIQVNHDLLGKGQEKEKEKEKKKKKKRSEIGKMEFILGLTFFYSFGNEMENLTEQRIMVLCDFSESMNDAIAHGVQMSNIFRKELCLFHPLQNKGKAEKLAAQKALSEIIHLLKKDLPDIPISSLTLKGELTGCIDRIAEQYDGIMLVLTSEKVKTKLPALQISQIPFLFVNGHQPESLRYKNVLLPVDFRKVMKDTSLWASYFARFNKADVTIFPATEKNKENATMIRKNVKFIKHLLANLKLGFQIKNSSKGSFGLPFDALQRCHDKQHDLLIMPSSKNISLIDLIIGLPEAKIIKKANHLPVLCINPKRDMYILCD</sequence>
<dbReference type="Proteomes" id="UP000036958">
    <property type="component" value="Unassembled WGS sequence"/>
</dbReference>
<proteinExistence type="predicted"/>
<dbReference type="RefSeq" id="WP_053188300.1">
    <property type="nucleotide sequence ID" value="NZ_LGIA01000210.1"/>
</dbReference>
<dbReference type="OrthoDB" id="1116385at2"/>
<evidence type="ECO:0000313" key="1">
    <source>
        <dbReference type="EMBL" id="KOH42825.1"/>
    </source>
</evidence>
<gene>
    <name evidence="1" type="ORF">NC99_43820</name>
</gene>
<dbReference type="Gene3D" id="3.40.50.12370">
    <property type="match status" value="1"/>
</dbReference>